<comment type="caution">
    <text evidence="2">The sequence shown here is derived from an EMBL/GenBank/DDBJ whole genome shotgun (WGS) entry which is preliminary data.</text>
</comment>
<dbReference type="Proteomes" id="UP000321926">
    <property type="component" value="Unassembled WGS sequence"/>
</dbReference>
<protein>
    <submittedName>
        <fullName evidence="2">SpoIIE family protein phosphatase</fullName>
    </submittedName>
</protein>
<dbReference type="Gene3D" id="3.30.565.10">
    <property type="entry name" value="Histidine kinase-like ATPase, C-terminal domain"/>
    <property type="match status" value="1"/>
</dbReference>
<dbReference type="InterPro" id="IPR003594">
    <property type="entry name" value="HATPase_dom"/>
</dbReference>
<evidence type="ECO:0000259" key="1">
    <source>
        <dbReference type="SMART" id="SM00331"/>
    </source>
</evidence>
<gene>
    <name evidence="2" type="ORF">FVR03_07595</name>
</gene>
<dbReference type="PANTHER" id="PTHR35801">
    <property type="entry name" value="PHOSPHOSERINE PHOSPHATASE RSBX"/>
    <property type="match status" value="1"/>
</dbReference>
<dbReference type="EMBL" id="VRTY01000022">
    <property type="protein sequence ID" value="TXK48718.1"/>
    <property type="molecule type" value="Genomic_DNA"/>
</dbReference>
<dbReference type="InterPro" id="IPR039248">
    <property type="entry name" value="Ptase_RsbX"/>
</dbReference>
<reference evidence="2 3" key="1">
    <citation type="submission" date="2019-08" db="EMBL/GenBank/DDBJ databases">
        <authorList>
            <person name="Shi S."/>
        </authorList>
    </citation>
    <scope>NUCLEOTIDE SEQUENCE [LARGE SCALE GENOMIC DNA]</scope>
    <source>
        <strain evidence="2 3">GY10130</strain>
    </source>
</reference>
<dbReference type="OrthoDB" id="479131at2"/>
<dbReference type="SMART" id="SM00331">
    <property type="entry name" value="PP2C_SIG"/>
    <property type="match status" value="1"/>
</dbReference>
<dbReference type="PANTHER" id="PTHR35801:SF1">
    <property type="entry name" value="PHOSPHOSERINE PHOSPHATASE RSBX"/>
    <property type="match status" value="1"/>
</dbReference>
<keyword evidence="3" id="KW-1185">Reference proteome</keyword>
<dbReference type="InterPro" id="IPR001932">
    <property type="entry name" value="PPM-type_phosphatase-like_dom"/>
</dbReference>
<dbReference type="Gene3D" id="3.60.40.10">
    <property type="entry name" value="PPM-type phosphatase domain"/>
    <property type="match status" value="1"/>
</dbReference>
<evidence type="ECO:0000313" key="3">
    <source>
        <dbReference type="Proteomes" id="UP000321926"/>
    </source>
</evidence>
<evidence type="ECO:0000313" key="2">
    <source>
        <dbReference type="EMBL" id="TXK48718.1"/>
    </source>
</evidence>
<accession>A0A5C8K9Y4</accession>
<dbReference type="InterPro" id="IPR036890">
    <property type="entry name" value="HATPase_C_sf"/>
</dbReference>
<proteinExistence type="predicted"/>
<sequence length="344" mass="37494">MDVKHHQSFLLPDRTYANIVKRDITRIAESYGFSPAEVGRVNIVVSEMVSNLQKHTTQGGEILIKQLDKTGIEIICLDNGPGMADAIRTMEDGYSSVGTAGEGLGAIKRQSHEFDIFSQLGAGTILLSRMFKGHYKPSPMPKSRYEVAAVMVPKPGEFACGDNYAMLERGNDCYLIALDGLGHGPNAQEASTEAANAFLSQPSQDPAAVLRHIHGSIRRTRGSVGTVAHISLGKKQISFCGVGNIAGKIFSVEGPYLTNALSRNIMAYNGILGHNVPSSFSTQIDTWNNSKLLVLHSDGLKSRWDISKYTNLHRRDASIIAALLYRDFCRQTDDTLVLVARSKA</sequence>
<name>A0A5C8K9Y4_9BACT</name>
<organism evidence="2 3">
    <name type="scientific">Pontibacter qinzhouensis</name>
    <dbReference type="NCBI Taxonomy" id="2603253"/>
    <lineage>
        <taxon>Bacteria</taxon>
        <taxon>Pseudomonadati</taxon>
        <taxon>Bacteroidota</taxon>
        <taxon>Cytophagia</taxon>
        <taxon>Cytophagales</taxon>
        <taxon>Hymenobacteraceae</taxon>
        <taxon>Pontibacter</taxon>
    </lineage>
</organism>
<dbReference type="SUPFAM" id="SSF55874">
    <property type="entry name" value="ATPase domain of HSP90 chaperone/DNA topoisomerase II/histidine kinase"/>
    <property type="match status" value="1"/>
</dbReference>
<dbReference type="RefSeq" id="WP_147921144.1">
    <property type="nucleotide sequence ID" value="NZ_VRTY01000022.1"/>
</dbReference>
<dbReference type="Pfam" id="PF13581">
    <property type="entry name" value="HATPase_c_2"/>
    <property type="match status" value="1"/>
</dbReference>
<dbReference type="SUPFAM" id="SSF81606">
    <property type="entry name" value="PP2C-like"/>
    <property type="match status" value="1"/>
</dbReference>
<dbReference type="InterPro" id="IPR036457">
    <property type="entry name" value="PPM-type-like_dom_sf"/>
</dbReference>
<feature type="domain" description="PPM-type phosphatase" evidence="1">
    <location>
        <begin position="142"/>
        <end position="341"/>
    </location>
</feature>
<dbReference type="AlphaFoldDB" id="A0A5C8K9Y4"/>